<dbReference type="SUPFAM" id="SSF46934">
    <property type="entry name" value="UBA-like"/>
    <property type="match status" value="1"/>
</dbReference>
<name>A0A0X3PN72_SCHSO</name>
<protein>
    <submittedName>
        <fullName evidence="3">Ubiquitin-like protein 7</fullName>
    </submittedName>
</protein>
<organism evidence="3">
    <name type="scientific">Schistocephalus solidus</name>
    <name type="common">Tapeworm</name>
    <dbReference type="NCBI Taxonomy" id="70667"/>
    <lineage>
        <taxon>Eukaryota</taxon>
        <taxon>Metazoa</taxon>
        <taxon>Spiralia</taxon>
        <taxon>Lophotrochozoa</taxon>
        <taxon>Platyhelminthes</taxon>
        <taxon>Cestoda</taxon>
        <taxon>Eucestoda</taxon>
        <taxon>Diphyllobothriidea</taxon>
        <taxon>Diphyllobothriidae</taxon>
        <taxon>Schistocephalus</taxon>
    </lineage>
</organism>
<evidence type="ECO:0000259" key="2">
    <source>
        <dbReference type="PROSITE" id="PS50030"/>
    </source>
</evidence>
<reference evidence="3" key="1">
    <citation type="submission" date="2016-01" db="EMBL/GenBank/DDBJ databases">
        <title>Reference transcriptome for the parasite Schistocephalus solidus: insights into the molecular evolution of parasitism.</title>
        <authorList>
            <person name="Hebert F.O."/>
            <person name="Grambauer S."/>
            <person name="Barber I."/>
            <person name="Landry C.R."/>
            <person name="Aubin-Horth N."/>
        </authorList>
    </citation>
    <scope>NUCLEOTIDE SEQUENCE</scope>
</reference>
<dbReference type="SMART" id="SM00165">
    <property type="entry name" value="UBA"/>
    <property type="match status" value="1"/>
</dbReference>
<feature type="region of interest" description="Disordered" evidence="1">
    <location>
        <begin position="213"/>
        <end position="239"/>
    </location>
</feature>
<dbReference type="Gene3D" id="1.10.8.10">
    <property type="entry name" value="DNA helicase RuvA subunit, C-terminal domain"/>
    <property type="match status" value="1"/>
</dbReference>
<feature type="compositionally biased region" description="Acidic residues" evidence="1">
    <location>
        <begin position="215"/>
        <end position="225"/>
    </location>
</feature>
<proteinExistence type="predicted"/>
<dbReference type="CDD" id="cd14326">
    <property type="entry name" value="UBA_UBL7"/>
    <property type="match status" value="1"/>
</dbReference>
<gene>
    <name evidence="3" type="primary">UBL7</name>
    <name evidence="3" type="ORF">TR137259</name>
</gene>
<accession>A0A0X3PN72</accession>
<evidence type="ECO:0000256" key="1">
    <source>
        <dbReference type="SAM" id="MobiDB-lite"/>
    </source>
</evidence>
<feature type="domain" description="UBA" evidence="2">
    <location>
        <begin position="321"/>
        <end position="366"/>
    </location>
</feature>
<dbReference type="InterPro" id="IPR009060">
    <property type="entry name" value="UBA-like_sf"/>
</dbReference>
<dbReference type="InterPro" id="IPR015940">
    <property type="entry name" value="UBA"/>
</dbReference>
<dbReference type="PROSITE" id="PS50030">
    <property type="entry name" value="UBA"/>
    <property type="match status" value="1"/>
</dbReference>
<evidence type="ECO:0000313" key="3">
    <source>
        <dbReference type="EMBL" id="JAP51317.1"/>
    </source>
</evidence>
<sequence length="366" mass="39787">MHSINVNVLRIGPGWDFRKAVLKSADLSVPVASLFSQLLNETESVTRIDIKIIHAGTLLDWSTPLSETIGDFCPEGCLTFIIKPAINTLSEASTQTQLKIPRGFMKTVHRNQEKLYFWFRDRSWLNDLLKNCPGVHNDLLVSTLLQDHRLLICVFKDRKNIEKLLSTHPCLIEAIQYVNRCLHRSDSAVNIRQQNSLTERDFSLDRFGVLVESTESNDDDEDGDAGEGGGANETPDAAVSAADAAQLANLITARPYAGPATSSRPGPARIDPQALHVALQQAAAAQQSTHAPRPTATTVSDSVLAAPTVTAMETDPPTAPPVDPAIRWASQLAIVAEMGITDTVTVIQALEATNGDVNLALQILFQ</sequence>
<dbReference type="AlphaFoldDB" id="A0A0X3PN72"/>
<dbReference type="EMBL" id="GEEE01011908">
    <property type="protein sequence ID" value="JAP51317.1"/>
    <property type="molecule type" value="Transcribed_RNA"/>
</dbReference>
<dbReference type="InterPro" id="IPR047878">
    <property type="entry name" value="UBL7_UBA"/>
</dbReference>